<dbReference type="PROSITE" id="PS50404">
    <property type="entry name" value="GST_NTER"/>
    <property type="match status" value="1"/>
</dbReference>
<dbReference type="CDD" id="cd03048">
    <property type="entry name" value="GST_N_Ure2p_like"/>
    <property type="match status" value="1"/>
</dbReference>
<protein>
    <submittedName>
        <fullName evidence="3">Glutathione S-transferase family protein</fullName>
    </submittedName>
</protein>
<dbReference type="SFLD" id="SFLDG00358">
    <property type="entry name" value="Main_(cytGST)"/>
    <property type="match status" value="1"/>
</dbReference>
<dbReference type="Gene3D" id="3.40.30.10">
    <property type="entry name" value="Glutaredoxin"/>
    <property type="match status" value="1"/>
</dbReference>
<name>A0A8J7LVA3_9RHOB</name>
<feature type="domain" description="GST C-terminal" evidence="2">
    <location>
        <begin position="84"/>
        <end position="212"/>
    </location>
</feature>
<dbReference type="SUPFAM" id="SSF47616">
    <property type="entry name" value="GST C-terminal domain-like"/>
    <property type="match status" value="1"/>
</dbReference>
<feature type="domain" description="GST N-terminal" evidence="1">
    <location>
        <begin position="1"/>
        <end position="82"/>
    </location>
</feature>
<evidence type="ECO:0000259" key="1">
    <source>
        <dbReference type="PROSITE" id="PS50404"/>
    </source>
</evidence>
<dbReference type="InterPro" id="IPR004046">
    <property type="entry name" value="GST_C"/>
</dbReference>
<organism evidence="3 4">
    <name type="scientific">Sedimentitalea arenosa</name>
    <dbReference type="NCBI Taxonomy" id="2798803"/>
    <lineage>
        <taxon>Bacteria</taxon>
        <taxon>Pseudomonadati</taxon>
        <taxon>Pseudomonadota</taxon>
        <taxon>Alphaproteobacteria</taxon>
        <taxon>Rhodobacterales</taxon>
        <taxon>Paracoccaceae</taxon>
        <taxon>Sedimentitalea</taxon>
    </lineage>
</organism>
<dbReference type="CDD" id="cd10291">
    <property type="entry name" value="GST_C_YfcG_like"/>
    <property type="match status" value="1"/>
</dbReference>
<gene>
    <name evidence="3" type="ORF">JF290_04545</name>
</gene>
<dbReference type="PANTHER" id="PTHR44051">
    <property type="entry name" value="GLUTATHIONE S-TRANSFERASE-RELATED"/>
    <property type="match status" value="1"/>
</dbReference>
<evidence type="ECO:0000259" key="2">
    <source>
        <dbReference type="PROSITE" id="PS50405"/>
    </source>
</evidence>
<dbReference type="InterPro" id="IPR010987">
    <property type="entry name" value="Glutathione-S-Trfase_C-like"/>
</dbReference>
<dbReference type="InterPro" id="IPR040079">
    <property type="entry name" value="Glutathione_S-Trfase"/>
</dbReference>
<dbReference type="Pfam" id="PF00043">
    <property type="entry name" value="GST_C"/>
    <property type="match status" value="1"/>
</dbReference>
<dbReference type="Gene3D" id="1.20.1050.10">
    <property type="match status" value="1"/>
</dbReference>
<dbReference type="Pfam" id="PF13417">
    <property type="entry name" value="GST_N_3"/>
    <property type="match status" value="1"/>
</dbReference>
<dbReference type="SFLD" id="SFLDG01151">
    <property type="entry name" value="Main.2:_Nu-like"/>
    <property type="match status" value="1"/>
</dbReference>
<dbReference type="InterPro" id="IPR004045">
    <property type="entry name" value="Glutathione_S-Trfase_N"/>
</dbReference>
<dbReference type="SFLD" id="SFLDS00019">
    <property type="entry name" value="Glutathione_Transferase_(cytos"/>
    <property type="match status" value="1"/>
</dbReference>
<sequence length="212" mass="24497">MIDLYTWTTPNGRKVSIMLEELGVPYTAHAIDISKNEQFAPEFLKIAPNNRIPAIVDHETGTSMMETGAIMLYLAEKHERFLPDGDEKWSAVEWLMWQMGGVGPMFGQVHHFVKFNRGKSDYAEERYSTEAKRLYGVLNKRLEGRDFIAGTGRGAYSIADMATWPWVARFEWQEVNLNEFPNVKDWYVRIAERPAVQRGYQIPKYTTEVPMP</sequence>
<reference evidence="3" key="1">
    <citation type="submission" date="2020-12" db="EMBL/GenBank/DDBJ databases">
        <title>Sedimentitalea sp. nov., isolated from sand in Incheon.</title>
        <authorList>
            <person name="Kim W."/>
        </authorList>
    </citation>
    <scope>NUCLEOTIDE SEQUENCE</scope>
    <source>
        <strain evidence="3">CAU 1593</strain>
    </source>
</reference>
<dbReference type="PANTHER" id="PTHR44051:SF8">
    <property type="entry name" value="GLUTATHIONE S-TRANSFERASE GSTA"/>
    <property type="match status" value="1"/>
</dbReference>
<keyword evidence="4" id="KW-1185">Reference proteome</keyword>
<accession>A0A8J7LVA3</accession>
<dbReference type="InterPro" id="IPR036282">
    <property type="entry name" value="Glutathione-S-Trfase_C_sf"/>
</dbReference>
<dbReference type="SUPFAM" id="SSF52833">
    <property type="entry name" value="Thioredoxin-like"/>
    <property type="match status" value="1"/>
</dbReference>
<dbReference type="Proteomes" id="UP000619079">
    <property type="component" value="Unassembled WGS sequence"/>
</dbReference>
<proteinExistence type="predicted"/>
<comment type="caution">
    <text evidence="3">The sequence shown here is derived from an EMBL/GenBank/DDBJ whole genome shotgun (WGS) entry which is preliminary data.</text>
</comment>
<dbReference type="InterPro" id="IPR036249">
    <property type="entry name" value="Thioredoxin-like_sf"/>
</dbReference>
<dbReference type="RefSeq" id="WP_199023573.1">
    <property type="nucleotide sequence ID" value="NZ_JAELVR010000002.1"/>
</dbReference>
<evidence type="ECO:0000313" key="3">
    <source>
        <dbReference type="EMBL" id="MBJ6370785.1"/>
    </source>
</evidence>
<evidence type="ECO:0000313" key="4">
    <source>
        <dbReference type="Proteomes" id="UP000619079"/>
    </source>
</evidence>
<dbReference type="AlphaFoldDB" id="A0A8J7LVA3"/>
<dbReference type="EMBL" id="JAELVR010000002">
    <property type="protein sequence ID" value="MBJ6370785.1"/>
    <property type="molecule type" value="Genomic_DNA"/>
</dbReference>
<dbReference type="PROSITE" id="PS50405">
    <property type="entry name" value="GST_CTER"/>
    <property type="match status" value="1"/>
</dbReference>